<dbReference type="PANTHER" id="PTHR34351">
    <property type="entry name" value="SLR1927 PROTEIN-RELATED"/>
    <property type="match status" value="1"/>
</dbReference>
<dbReference type="RefSeq" id="WP_188773832.1">
    <property type="nucleotide sequence ID" value="NZ_BMMB01000001.1"/>
</dbReference>
<gene>
    <name evidence="2" type="ORF">JOC58_002320</name>
</gene>
<comment type="caution">
    <text evidence="2">The sequence shown here is derived from an EMBL/GenBank/DDBJ whole genome shotgun (WGS) entry which is preliminary data.</text>
</comment>
<organism evidence="2 3">
    <name type="scientific">Paenibacillus hunanensis</name>
    <dbReference type="NCBI Taxonomy" id="539262"/>
    <lineage>
        <taxon>Bacteria</taxon>
        <taxon>Bacillati</taxon>
        <taxon>Bacillota</taxon>
        <taxon>Bacilli</taxon>
        <taxon>Bacillales</taxon>
        <taxon>Paenibacillaceae</taxon>
        <taxon>Paenibacillus</taxon>
    </lineage>
</organism>
<dbReference type="InterPro" id="IPR002881">
    <property type="entry name" value="DUF58"/>
</dbReference>
<keyword evidence="3" id="KW-1185">Reference proteome</keyword>
<feature type="domain" description="DUF58" evidence="1">
    <location>
        <begin position="185"/>
        <end position="298"/>
    </location>
</feature>
<sequence length="389" mass="44189">MALFWLMVVALLVVAAQAILFGKRSLGKLFYTRRLSASQCHVGEPLEMIEELENRSSLPLPWLRLEAMLPVAFQFAGSADLVISEGTVYQNHQSLFSLGRRVRIVRRHPLLARQRGMYRLDSVSMGVGDLFGLVRVNRPMPLQLDVTIYPPYLPSHHMPDAYSSWQGEMEMRRWINEDPFLITGVREYRSGDPMNQVHWAATARTGELQVYQHGYSADPELLVVLNIELNEQMWSTVTEPAAAEYAISCTATIVDDLLGRGMKAGFAHNAIIPYEDEERAYIAPGYGIEQLYLILQMMAELQLKIRRPFSQLIKGLIPEDEQRMPTDILLVTPYVSEAIEASIEELRNEGMRVEVLLLPSVEQMKQNYSMLMEQFRLKGARPSSIGKSS</sequence>
<protein>
    <submittedName>
        <fullName evidence="2">Uncharacterized protein (DUF58 family)</fullName>
    </submittedName>
</protein>
<dbReference type="Proteomes" id="UP001185028">
    <property type="component" value="Unassembled WGS sequence"/>
</dbReference>
<evidence type="ECO:0000313" key="2">
    <source>
        <dbReference type="EMBL" id="MDR6244427.1"/>
    </source>
</evidence>
<evidence type="ECO:0000313" key="3">
    <source>
        <dbReference type="Proteomes" id="UP001185028"/>
    </source>
</evidence>
<evidence type="ECO:0000259" key="1">
    <source>
        <dbReference type="Pfam" id="PF01882"/>
    </source>
</evidence>
<dbReference type="PANTHER" id="PTHR34351:SF2">
    <property type="entry name" value="DUF58 DOMAIN-CONTAINING PROTEIN"/>
    <property type="match status" value="1"/>
</dbReference>
<dbReference type="EMBL" id="JAVDQH010000008">
    <property type="protein sequence ID" value="MDR6244427.1"/>
    <property type="molecule type" value="Genomic_DNA"/>
</dbReference>
<reference evidence="2 3" key="1">
    <citation type="submission" date="2023-07" db="EMBL/GenBank/DDBJ databases">
        <title>Genomic Encyclopedia of Type Strains, Phase IV (KMG-IV): sequencing the most valuable type-strain genomes for metagenomic binning, comparative biology and taxonomic classification.</title>
        <authorList>
            <person name="Goeker M."/>
        </authorList>
    </citation>
    <scope>NUCLEOTIDE SEQUENCE [LARGE SCALE GENOMIC DNA]</scope>
    <source>
        <strain evidence="2 3">DSM 22170</strain>
    </source>
</reference>
<accession>A0ABU1IYT3</accession>
<name>A0ABU1IYT3_9BACL</name>
<dbReference type="Pfam" id="PF01882">
    <property type="entry name" value="DUF58"/>
    <property type="match status" value="1"/>
</dbReference>
<proteinExistence type="predicted"/>